<gene>
    <name evidence="2" type="ORF">UY3_07166</name>
</gene>
<dbReference type="Proteomes" id="UP000031443">
    <property type="component" value="Unassembled WGS sequence"/>
</dbReference>
<feature type="region of interest" description="Disordered" evidence="1">
    <location>
        <begin position="195"/>
        <end position="318"/>
    </location>
</feature>
<dbReference type="AlphaFoldDB" id="M7BJ24"/>
<evidence type="ECO:0000256" key="1">
    <source>
        <dbReference type="SAM" id="MobiDB-lite"/>
    </source>
</evidence>
<organism evidence="2 3">
    <name type="scientific">Chelonia mydas</name>
    <name type="common">Green sea-turtle</name>
    <name type="synonym">Chelonia agassizi</name>
    <dbReference type="NCBI Taxonomy" id="8469"/>
    <lineage>
        <taxon>Eukaryota</taxon>
        <taxon>Metazoa</taxon>
        <taxon>Chordata</taxon>
        <taxon>Craniata</taxon>
        <taxon>Vertebrata</taxon>
        <taxon>Euteleostomi</taxon>
        <taxon>Archelosauria</taxon>
        <taxon>Testudinata</taxon>
        <taxon>Testudines</taxon>
        <taxon>Cryptodira</taxon>
        <taxon>Durocryptodira</taxon>
        <taxon>Americhelydia</taxon>
        <taxon>Chelonioidea</taxon>
        <taxon>Cheloniidae</taxon>
        <taxon>Chelonia</taxon>
    </lineage>
</organism>
<dbReference type="EMBL" id="KB527912">
    <property type="protein sequence ID" value="EMP35680.1"/>
    <property type="molecule type" value="Genomic_DNA"/>
</dbReference>
<reference evidence="3" key="1">
    <citation type="journal article" date="2013" name="Nat. Genet.">
        <title>The draft genomes of soft-shell turtle and green sea turtle yield insights into the development and evolution of the turtle-specific body plan.</title>
        <authorList>
            <person name="Wang Z."/>
            <person name="Pascual-Anaya J."/>
            <person name="Zadissa A."/>
            <person name="Li W."/>
            <person name="Niimura Y."/>
            <person name="Huang Z."/>
            <person name="Li C."/>
            <person name="White S."/>
            <person name="Xiong Z."/>
            <person name="Fang D."/>
            <person name="Wang B."/>
            <person name="Ming Y."/>
            <person name="Chen Y."/>
            <person name="Zheng Y."/>
            <person name="Kuraku S."/>
            <person name="Pignatelli M."/>
            <person name="Herrero J."/>
            <person name="Beal K."/>
            <person name="Nozawa M."/>
            <person name="Li Q."/>
            <person name="Wang J."/>
            <person name="Zhang H."/>
            <person name="Yu L."/>
            <person name="Shigenobu S."/>
            <person name="Wang J."/>
            <person name="Liu J."/>
            <person name="Flicek P."/>
            <person name="Searle S."/>
            <person name="Wang J."/>
            <person name="Kuratani S."/>
            <person name="Yin Y."/>
            <person name="Aken B."/>
            <person name="Zhang G."/>
            <person name="Irie N."/>
        </authorList>
    </citation>
    <scope>NUCLEOTIDE SEQUENCE [LARGE SCALE GENOMIC DNA]</scope>
</reference>
<keyword evidence="3" id="KW-1185">Reference proteome</keyword>
<accession>M7BJ24</accession>
<proteinExistence type="predicted"/>
<name>M7BJ24_CHEMY</name>
<protein>
    <submittedName>
        <fullName evidence="2">Uncharacterized protein</fullName>
    </submittedName>
</protein>
<evidence type="ECO:0000313" key="2">
    <source>
        <dbReference type="EMBL" id="EMP35680.1"/>
    </source>
</evidence>
<sequence length="318" mass="31625">MVVAQLSCRGSLGQSGHPGKLERGALPKGCRGEEWKLLESGPQKERFELVTGAFHPPVPSGEDVAAPEDSIAPPWESLPSEAPSGAPPAPVTSEAPVSPKATVASSASGENPRVAEGDLPPIYEGIEALGLTLVTQGEDNPLPATSTLSDLTPVPLSACSLSLTAASAPASEGPLGSFICPATGGALLNATKPTEATAGATQPGPKSHGVSLVGVGQPISFPGGDPTADRPPSDAVASRPSMEPEPCIIGGPLSTLSKVPEPDQEEPPPSGLATGAQDPASAPLADFALDPCPGPDANLVLLPSTSRDAIAAPGAVTS</sequence>
<feature type="compositionally biased region" description="Basic and acidic residues" evidence="1">
    <location>
        <begin position="19"/>
        <end position="28"/>
    </location>
</feature>
<evidence type="ECO:0000313" key="3">
    <source>
        <dbReference type="Proteomes" id="UP000031443"/>
    </source>
</evidence>
<feature type="region of interest" description="Disordered" evidence="1">
    <location>
        <begin position="52"/>
        <end position="118"/>
    </location>
</feature>
<feature type="region of interest" description="Disordered" evidence="1">
    <location>
        <begin position="1"/>
        <end position="28"/>
    </location>
</feature>